<protein>
    <submittedName>
        <fullName evidence="1">Uncharacterized protein</fullName>
    </submittedName>
</protein>
<keyword evidence="2" id="KW-1185">Reference proteome</keyword>
<sequence length="84" mass="9316">MEISKPTIGAAKPPSDDIELLECEVFQADMLGHVAQKMSLLMSFLLGPQLPEPTLGNGRKMRTKLLQQRFAQDWKSVGLVPLSH</sequence>
<reference evidence="1" key="1">
    <citation type="submission" date="2019-04" db="EMBL/GenBank/DDBJ databases">
        <title>Genome assembly of Zosterops borbonicus 15179.</title>
        <authorList>
            <person name="Leroy T."/>
            <person name="Anselmetti Y."/>
            <person name="Tilak M.-K."/>
            <person name="Nabholz B."/>
        </authorList>
    </citation>
    <scope>NUCLEOTIDE SEQUENCE</scope>
    <source>
        <strain evidence="1">HGM_15179</strain>
        <tissue evidence="1">Muscle</tissue>
    </source>
</reference>
<accession>A0A8K1LMJ5</accession>
<dbReference type="EMBL" id="SWJQ01000174">
    <property type="protein sequence ID" value="TRZ19790.1"/>
    <property type="molecule type" value="Genomic_DNA"/>
</dbReference>
<name>A0A8K1LMJ5_9PASS</name>
<comment type="caution">
    <text evidence="1">The sequence shown here is derived from an EMBL/GenBank/DDBJ whole genome shotgun (WGS) entry which is preliminary data.</text>
</comment>
<evidence type="ECO:0000313" key="1">
    <source>
        <dbReference type="EMBL" id="TRZ19790.1"/>
    </source>
</evidence>
<proteinExistence type="predicted"/>
<gene>
    <name evidence="1" type="ORF">HGM15179_007356</name>
</gene>
<dbReference type="AlphaFoldDB" id="A0A8K1LMJ5"/>
<organism evidence="1 2">
    <name type="scientific">Zosterops borbonicus</name>
    <dbReference type="NCBI Taxonomy" id="364589"/>
    <lineage>
        <taxon>Eukaryota</taxon>
        <taxon>Metazoa</taxon>
        <taxon>Chordata</taxon>
        <taxon>Craniata</taxon>
        <taxon>Vertebrata</taxon>
        <taxon>Euteleostomi</taxon>
        <taxon>Archelosauria</taxon>
        <taxon>Archosauria</taxon>
        <taxon>Dinosauria</taxon>
        <taxon>Saurischia</taxon>
        <taxon>Theropoda</taxon>
        <taxon>Coelurosauria</taxon>
        <taxon>Aves</taxon>
        <taxon>Neognathae</taxon>
        <taxon>Neoaves</taxon>
        <taxon>Telluraves</taxon>
        <taxon>Australaves</taxon>
        <taxon>Passeriformes</taxon>
        <taxon>Sylvioidea</taxon>
        <taxon>Zosteropidae</taxon>
        <taxon>Zosterops</taxon>
    </lineage>
</organism>
<dbReference type="Proteomes" id="UP000796761">
    <property type="component" value="Unassembled WGS sequence"/>
</dbReference>
<evidence type="ECO:0000313" key="2">
    <source>
        <dbReference type="Proteomes" id="UP000796761"/>
    </source>
</evidence>